<proteinExistence type="predicted"/>
<dbReference type="AlphaFoldDB" id="A0A0V1KW74"/>
<keyword evidence="2" id="KW-1185">Reference proteome</keyword>
<dbReference type="EMBL" id="JYDW01000236">
    <property type="protein sequence ID" value="KRZ51170.1"/>
    <property type="molecule type" value="Genomic_DNA"/>
</dbReference>
<protein>
    <submittedName>
        <fullName evidence="1">Uncharacterized protein</fullName>
    </submittedName>
</protein>
<comment type="caution">
    <text evidence="1">The sequence shown here is derived from an EMBL/GenBank/DDBJ whole genome shotgun (WGS) entry which is preliminary data.</text>
</comment>
<dbReference type="Proteomes" id="UP000054721">
    <property type="component" value="Unassembled WGS sequence"/>
</dbReference>
<gene>
    <name evidence="1" type="ORF">T02_16061</name>
</gene>
<evidence type="ECO:0000313" key="2">
    <source>
        <dbReference type="Proteomes" id="UP000054721"/>
    </source>
</evidence>
<dbReference type="OrthoDB" id="5920423at2759"/>
<accession>A0A0V1KW74</accession>
<name>A0A0V1KW74_9BILA</name>
<organism evidence="1 2">
    <name type="scientific">Trichinella nativa</name>
    <dbReference type="NCBI Taxonomy" id="6335"/>
    <lineage>
        <taxon>Eukaryota</taxon>
        <taxon>Metazoa</taxon>
        <taxon>Ecdysozoa</taxon>
        <taxon>Nematoda</taxon>
        <taxon>Enoplea</taxon>
        <taxon>Dorylaimia</taxon>
        <taxon>Trichinellida</taxon>
        <taxon>Trichinellidae</taxon>
        <taxon>Trichinella</taxon>
    </lineage>
</organism>
<reference evidence="1 2" key="1">
    <citation type="submission" date="2015-05" db="EMBL/GenBank/DDBJ databases">
        <title>Evolution of Trichinella species and genotypes.</title>
        <authorList>
            <person name="Korhonen P.K."/>
            <person name="Edoardo P."/>
            <person name="Giuseppe L.R."/>
            <person name="Gasser R.B."/>
        </authorList>
    </citation>
    <scope>NUCLEOTIDE SEQUENCE [LARGE SCALE GENOMIC DNA]</scope>
    <source>
        <strain evidence="1">ISS10</strain>
    </source>
</reference>
<sequence>MATPTSATKNVKAKAGRSTNCTVMAFLPRWLTGVPLIACSIGLLDAGCAGCFCDPVAGSKLTAAPQRLEVSGDTTAVSVVRRCRFPTNRVGYTFGLGHRNGGDRSTLVVADLGCSVMECAGLIRLGITSGVDQSSVSDCFLDGGGHLLAGRGIRSKRLSNLPLSELTALIAVVGWSAAIWSVSSARSINGGSWKGRRAVRMGRGSFLRNNDPTMSSEAPPRRRCNRRKNCDGLSSLSSSFVSACRMRWSFVCNVRFRPGCLKVVNGHRGEHHVKFVKFVKDVLVLKKLIEAQEPQFSVDRVEGWDCQVVETALLEGCQASFMLRRDGIMVGITHGSPNVVDDGDSK</sequence>
<evidence type="ECO:0000313" key="1">
    <source>
        <dbReference type="EMBL" id="KRZ51170.1"/>
    </source>
</evidence>